<sequence length="183" mass="20496">MGRKRKLGMIPNQANCNRNSKTIMNDSNRDEAVGGSTDDLYPYYFRGIVVVGFGRGGRKLGCPTANMDDNVILCLPPHFPCGVFYGFANVNRGEVYGMVTSIGWNPHFKNERKTIEVHILHDFQEDFYGAEVRAVLVGFLRPMVAFNSLDELKTAINNDVALAESLLSAPEMMVYKKSNFFSQ</sequence>
<dbReference type="STRING" id="42155.A0A0R3QYV8"/>
<keyword evidence="6" id="KW-0547">Nucleotide-binding</keyword>
<dbReference type="Gene3D" id="2.40.30.30">
    <property type="entry name" value="Riboflavin kinase-like"/>
    <property type="match status" value="1"/>
</dbReference>
<dbReference type="EMBL" id="UZAG01017933">
    <property type="protein sequence ID" value="VDO37331.1"/>
    <property type="molecule type" value="Genomic_DNA"/>
</dbReference>
<dbReference type="GO" id="GO:0005524">
    <property type="term" value="F:ATP binding"/>
    <property type="evidence" value="ECO:0007669"/>
    <property type="project" value="UniProtKB-KW"/>
</dbReference>
<dbReference type="InterPro" id="IPR023465">
    <property type="entry name" value="Riboflavin_kinase_dom_sf"/>
</dbReference>
<accession>A0A0R3QYV8</accession>
<evidence type="ECO:0000256" key="4">
    <source>
        <dbReference type="ARBA" id="ARBA00022643"/>
    </source>
</evidence>
<dbReference type="UniPathway" id="UPA00276">
    <property type="reaction ID" value="UER00406"/>
</dbReference>
<dbReference type="EC" id="2.7.1.26" evidence="2"/>
<evidence type="ECO:0000256" key="6">
    <source>
        <dbReference type="ARBA" id="ARBA00022741"/>
    </source>
</evidence>
<evidence type="ECO:0000313" key="10">
    <source>
        <dbReference type="Proteomes" id="UP000280834"/>
    </source>
</evidence>
<keyword evidence="10" id="KW-1185">Reference proteome</keyword>
<evidence type="ECO:0000256" key="3">
    <source>
        <dbReference type="ARBA" id="ARBA00022630"/>
    </source>
</evidence>
<evidence type="ECO:0000313" key="11">
    <source>
        <dbReference type="WBParaSite" id="BTMF_0001293201-mRNA-1"/>
    </source>
</evidence>
<evidence type="ECO:0000256" key="2">
    <source>
        <dbReference type="ARBA" id="ARBA00012105"/>
    </source>
</evidence>
<dbReference type="Pfam" id="PF01687">
    <property type="entry name" value="Flavokinase"/>
    <property type="match status" value="1"/>
</dbReference>
<dbReference type="PANTHER" id="PTHR22749">
    <property type="entry name" value="RIBOFLAVIN KINASE/FMN ADENYLYLTRANSFERASE"/>
    <property type="match status" value="1"/>
</dbReference>
<dbReference type="AlphaFoldDB" id="A0A0R3QYV8"/>
<organism evidence="11">
    <name type="scientific">Brugia timori</name>
    <dbReference type="NCBI Taxonomy" id="42155"/>
    <lineage>
        <taxon>Eukaryota</taxon>
        <taxon>Metazoa</taxon>
        <taxon>Ecdysozoa</taxon>
        <taxon>Nematoda</taxon>
        <taxon>Chromadorea</taxon>
        <taxon>Rhabditida</taxon>
        <taxon>Spirurina</taxon>
        <taxon>Spiruromorpha</taxon>
        <taxon>Filarioidea</taxon>
        <taxon>Onchocercidae</taxon>
        <taxon>Brugia</taxon>
    </lineage>
</organism>
<evidence type="ECO:0000256" key="5">
    <source>
        <dbReference type="ARBA" id="ARBA00022679"/>
    </source>
</evidence>
<name>A0A0R3QYV8_9BILA</name>
<evidence type="ECO:0000259" key="8">
    <source>
        <dbReference type="SMART" id="SM00904"/>
    </source>
</evidence>
<protein>
    <recommendedName>
        <fullName evidence="2">riboflavin kinase</fullName>
        <ecNumber evidence="2">2.7.1.26</ecNumber>
    </recommendedName>
</protein>
<reference evidence="9 10" key="2">
    <citation type="submission" date="2018-11" db="EMBL/GenBank/DDBJ databases">
        <authorList>
            <consortium name="Pathogen Informatics"/>
        </authorList>
    </citation>
    <scope>NUCLEOTIDE SEQUENCE [LARGE SCALE GENOMIC DNA]</scope>
</reference>
<keyword evidence="4" id="KW-0288">FMN</keyword>
<dbReference type="GO" id="GO:0009398">
    <property type="term" value="P:FMN biosynthetic process"/>
    <property type="evidence" value="ECO:0007669"/>
    <property type="project" value="UniProtKB-UniPathway"/>
</dbReference>
<dbReference type="GO" id="GO:0005739">
    <property type="term" value="C:mitochondrion"/>
    <property type="evidence" value="ECO:0007669"/>
    <property type="project" value="TreeGrafter"/>
</dbReference>
<reference evidence="11" key="1">
    <citation type="submission" date="2017-02" db="UniProtKB">
        <authorList>
            <consortium name="WormBaseParasite"/>
        </authorList>
    </citation>
    <scope>IDENTIFICATION</scope>
</reference>
<dbReference type="Proteomes" id="UP000280834">
    <property type="component" value="Unassembled WGS sequence"/>
</dbReference>
<dbReference type="GO" id="GO:0009231">
    <property type="term" value="P:riboflavin biosynthetic process"/>
    <property type="evidence" value="ECO:0007669"/>
    <property type="project" value="InterPro"/>
</dbReference>
<evidence type="ECO:0000256" key="7">
    <source>
        <dbReference type="ARBA" id="ARBA00022840"/>
    </source>
</evidence>
<dbReference type="GO" id="GO:0008531">
    <property type="term" value="F:riboflavin kinase activity"/>
    <property type="evidence" value="ECO:0007669"/>
    <property type="project" value="UniProtKB-EC"/>
</dbReference>
<keyword evidence="3" id="KW-0285">Flavoprotein</keyword>
<dbReference type="PANTHER" id="PTHR22749:SF6">
    <property type="entry name" value="RIBOFLAVIN KINASE"/>
    <property type="match status" value="1"/>
</dbReference>
<proteinExistence type="predicted"/>
<dbReference type="SUPFAM" id="SSF82114">
    <property type="entry name" value="Riboflavin kinase-like"/>
    <property type="match status" value="1"/>
</dbReference>
<dbReference type="InterPro" id="IPR015865">
    <property type="entry name" value="Riboflavin_kinase_bac/euk"/>
</dbReference>
<keyword evidence="5" id="KW-0808">Transferase</keyword>
<feature type="domain" description="Riboflavin kinase" evidence="8">
    <location>
        <begin position="40"/>
        <end position="168"/>
    </location>
</feature>
<comment type="pathway">
    <text evidence="1">Cofactor biosynthesis; FMN biosynthesis; FMN from riboflavin (ATP route): step 1/1.</text>
</comment>
<dbReference type="WBParaSite" id="BTMF_0001293201-mRNA-1">
    <property type="protein sequence ID" value="BTMF_0001293201-mRNA-1"/>
    <property type="gene ID" value="BTMF_0001293201"/>
</dbReference>
<keyword evidence="7" id="KW-0067">ATP-binding</keyword>
<evidence type="ECO:0000313" key="9">
    <source>
        <dbReference type="EMBL" id="VDO37331.1"/>
    </source>
</evidence>
<evidence type="ECO:0000256" key="1">
    <source>
        <dbReference type="ARBA" id="ARBA00005201"/>
    </source>
</evidence>
<dbReference type="SMART" id="SM00904">
    <property type="entry name" value="Flavokinase"/>
    <property type="match status" value="1"/>
</dbReference>
<dbReference type="InterPro" id="IPR023468">
    <property type="entry name" value="Riboflavin_kinase"/>
</dbReference>
<gene>
    <name evidence="9" type="ORF">BTMF_LOCUS10944</name>
</gene>